<dbReference type="Pfam" id="PF22515">
    <property type="entry name" value="DUF6996"/>
    <property type="match status" value="1"/>
</dbReference>
<evidence type="ECO:0000259" key="2">
    <source>
        <dbReference type="Pfam" id="PF22518"/>
    </source>
</evidence>
<organism evidence="4 5">
    <name type="scientific">Planktothrix paucivesiculata PCC 9631</name>
    <dbReference type="NCBI Taxonomy" id="671071"/>
    <lineage>
        <taxon>Bacteria</taxon>
        <taxon>Bacillati</taxon>
        <taxon>Cyanobacteriota</taxon>
        <taxon>Cyanophyceae</taxon>
        <taxon>Oscillatoriophycideae</taxon>
        <taxon>Oscillatoriales</taxon>
        <taxon>Microcoleaceae</taxon>
        <taxon>Planktothrix</taxon>
    </lineage>
</organism>
<evidence type="ECO:0008006" key="6">
    <source>
        <dbReference type="Google" id="ProtNLM"/>
    </source>
</evidence>
<dbReference type="Proteomes" id="UP000182190">
    <property type="component" value="Unassembled WGS sequence"/>
</dbReference>
<dbReference type="InterPro" id="IPR054266">
    <property type="entry name" value="DUF6997"/>
</dbReference>
<protein>
    <recommendedName>
        <fullName evidence="6">Translation elongation factor</fullName>
    </recommendedName>
</protein>
<dbReference type="InterPro" id="IPR054265">
    <property type="entry name" value="DUF6996"/>
</dbReference>
<evidence type="ECO:0000259" key="3">
    <source>
        <dbReference type="Pfam" id="PF23871"/>
    </source>
</evidence>
<dbReference type="Pfam" id="PF23871">
    <property type="entry name" value="DUF7226"/>
    <property type="match status" value="1"/>
</dbReference>
<dbReference type="RefSeq" id="WP_083623573.1">
    <property type="nucleotide sequence ID" value="NZ_LR735026.1"/>
</dbReference>
<dbReference type="OrthoDB" id="9774819at2"/>
<gene>
    <name evidence="4" type="ORF">PL9631_1040113</name>
</gene>
<evidence type="ECO:0000259" key="1">
    <source>
        <dbReference type="Pfam" id="PF22515"/>
    </source>
</evidence>
<evidence type="ECO:0000313" key="4">
    <source>
        <dbReference type="EMBL" id="VXD11998.1"/>
    </source>
</evidence>
<comment type="caution">
    <text evidence="4">The sequence shown here is derived from an EMBL/GenBank/DDBJ whole genome shotgun (WGS) entry which is preliminary data.</text>
</comment>
<feature type="domain" description="DUF6997" evidence="2">
    <location>
        <begin position="80"/>
        <end position="253"/>
    </location>
</feature>
<keyword evidence="5" id="KW-1185">Reference proteome</keyword>
<dbReference type="EMBL" id="CZCS02000007">
    <property type="protein sequence ID" value="VXD11998.1"/>
    <property type="molecule type" value="Genomic_DNA"/>
</dbReference>
<evidence type="ECO:0000313" key="5">
    <source>
        <dbReference type="Proteomes" id="UP000182190"/>
    </source>
</evidence>
<feature type="domain" description="DUF6996" evidence="1">
    <location>
        <begin position="10"/>
        <end position="78"/>
    </location>
</feature>
<reference evidence="4" key="1">
    <citation type="submission" date="2019-10" db="EMBL/GenBank/DDBJ databases">
        <authorList>
            <consortium name="Genoscope - CEA"/>
            <person name="William W."/>
        </authorList>
    </citation>
    <scope>NUCLEOTIDE SEQUENCE [LARGE SCALE GENOMIC DNA]</scope>
    <source>
        <strain evidence="4">BBR_PRJEB10994</strain>
    </source>
</reference>
<dbReference type="Pfam" id="PF22518">
    <property type="entry name" value="DUF6997"/>
    <property type="match status" value="1"/>
</dbReference>
<accession>A0A7Z9DUX3</accession>
<sequence length="430" mass="50355">MNNKKPGKNDVAWETLFQRYSILDIIAKQGYFEIEATQINEERESRLMAKFDHSVNLPQIFKDHNLSILPISRSKYIIGCFDAYLNVEYSTDIEPIDIEFPSYIESIDSTNLYSEASAISCAFNTGIIDDLLGEKTFFTLSGRMSSGCFDFKIKNYLNNQSYAISVINSQCEIDAGFESDNYLILIEAKKYQVDNFIIRQLYYPYRLWSEKITKKVVPVLMTYSNDIFSFFIYEFQNESDYNSLRLIEQKNYIIAPEEITQQDVSDIFETITLIPEPSIPFPQANNFERVIDLLSLLVERDLTREEITENYQFDQRQTGYYTNAGQYLGLVEKYKAIGTGDITFRLTQEAKEILSKRQKHKYLSLIRKILEYQVFYTVFQLNLSRGKMPSKEEICEIILSSRAELSRKTPGRRKSTVSNWIYWIFRQIQD</sequence>
<dbReference type="InterPro" id="IPR055650">
    <property type="entry name" value="DUF7226"/>
</dbReference>
<dbReference type="AlphaFoldDB" id="A0A7Z9DUX3"/>
<name>A0A7Z9DUX3_9CYAN</name>
<proteinExistence type="predicted"/>
<feature type="domain" description="DUF7226" evidence="3">
    <location>
        <begin position="289"/>
        <end position="428"/>
    </location>
</feature>